<reference evidence="2" key="2">
    <citation type="submission" date="2021-05" db="EMBL/GenBank/DDBJ databases">
        <title>Pangenome of Leuconostoc gelidum warrants species status for Leuconostoc gelidum subsp. gasicomitatum.</title>
        <authorList>
            <person name="Johansson P."/>
            <person name="Sade E."/>
            <person name="Hultman J."/>
            <person name="Auvinen P."/>
            <person name="Bjorkroth J."/>
        </authorList>
    </citation>
    <scope>NUCLEOTIDE SEQUENCE</scope>
    <source>
        <strain evidence="2">A.21.4</strain>
    </source>
</reference>
<dbReference type="GeneID" id="34300396"/>
<dbReference type="GO" id="GO:0000428">
    <property type="term" value="C:DNA-directed RNA polymerase complex"/>
    <property type="evidence" value="ECO:0007669"/>
    <property type="project" value="UniProtKB-KW"/>
</dbReference>
<keyword evidence="1" id="KW-0804">Transcription</keyword>
<protein>
    <submittedName>
        <fullName evidence="1">DNA-directed RNA polymerase beta subunit</fullName>
        <ecNumber evidence="1">2.7.7.6</ecNumber>
    </submittedName>
</protein>
<dbReference type="OMA" id="GMMKWQG"/>
<evidence type="ECO:0000313" key="2">
    <source>
        <dbReference type="EMBL" id="MBZ5962954.1"/>
    </source>
</evidence>
<dbReference type="AlphaFoldDB" id="A0A9Q3XTH8"/>
<dbReference type="EC" id="2.7.7.6" evidence="1"/>
<proteinExistence type="predicted"/>
<sequence length="127" mass="14989">MNDDFSRLVTNFFKNDYRERGKVKWNGYFLSDHTSSLKQEKQQRQQRHHVTKKMAQMSLSEMKSRLQYASINYKLVIVQENYTDQTNHMLSNVVGIVAGFSDRGVMIGTEHILFENMWAVRLSHDNN</sequence>
<dbReference type="Proteomes" id="UP000752647">
    <property type="component" value="Unassembled WGS sequence"/>
</dbReference>
<reference evidence="1 3" key="1">
    <citation type="submission" date="2015-12" db="EMBL/GenBank/DDBJ databases">
        <authorList>
            <person name="Andreevskaya M."/>
        </authorList>
    </citation>
    <scope>NUCLEOTIDE SEQUENCE [LARGE SCALE GENOMIC DNA]</scope>
    <source>
        <strain evidence="1 3">C122c</strain>
    </source>
</reference>
<dbReference type="EMBL" id="FBSY01000013">
    <property type="protein sequence ID" value="CUW13726.1"/>
    <property type="molecule type" value="Genomic_DNA"/>
</dbReference>
<accession>A0A9Q3XTH8</accession>
<keyword evidence="3" id="KW-1185">Reference proteome</keyword>
<dbReference type="EMBL" id="JAHBFI010000018">
    <property type="protein sequence ID" value="MBZ5962954.1"/>
    <property type="molecule type" value="Genomic_DNA"/>
</dbReference>
<keyword evidence="1" id="KW-0240">DNA-directed RNA polymerase</keyword>
<evidence type="ECO:0000313" key="3">
    <source>
        <dbReference type="Proteomes" id="UP000199271"/>
    </source>
</evidence>
<evidence type="ECO:0000313" key="1">
    <source>
        <dbReference type="EMBL" id="CUW13726.1"/>
    </source>
</evidence>
<keyword evidence="1" id="KW-0808">Transferase</keyword>
<evidence type="ECO:0000313" key="4">
    <source>
        <dbReference type="Proteomes" id="UP000752647"/>
    </source>
</evidence>
<dbReference type="GO" id="GO:0003899">
    <property type="term" value="F:DNA-directed RNA polymerase activity"/>
    <property type="evidence" value="ECO:0007669"/>
    <property type="project" value="UniProtKB-EC"/>
</dbReference>
<keyword evidence="1" id="KW-0548">Nucleotidyltransferase</keyword>
<name>A0A9Q3XTH8_9LACO</name>
<organism evidence="2 4">
    <name type="scientific">Leuconostoc gasicomitatum</name>
    <dbReference type="NCBI Taxonomy" id="115778"/>
    <lineage>
        <taxon>Bacteria</taxon>
        <taxon>Bacillati</taxon>
        <taxon>Bacillota</taxon>
        <taxon>Bacilli</taxon>
        <taxon>Lactobacillales</taxon>
        <taxon>Lactobacillaceae</taxon>
        <taxon>Leuconostoc</taxon>
        <taxon>Leuconostoc gelidum group</taxon>
    </lineage>
</organism>
<gene>
    <name evidence="1" type="ORF">C122C_0707</name>
    <name evidence="2" type="ORF">KIJ12_07360</name>
</gene>
<dbReference type="RefSeq" id="WP_010382748.1">
    <property type="nucleotide sequence ID" value="NZ_BPKT01000001.1"/>
</dbReference>
<dbReference type="Proteomes" id="UP000199271">
    <property type="component" value="Unassembled WGS sequence"/>
</dbReference>
<comment type="caution">
    <text evidence="2">The sequence shown here is derived from an EMBL/GenBank/DDBJ whole genome shotgun (WGS) entry which is preliminary data.</text>
</comment>